<keyword evidence="2 4" id="KW-0808">Transferase</keyword>
<dbReference type="PRINTS" id="PR00105">
    <property type="entry name" value="C5METTRFRASE"/>
</dbReference>
<dbReference type="GO" id="GO:0032259">
    <property type="term" value="P:methylation"/>
    <property type="evidence" value="ECO:0007669"/>
    <property type="project" value="UniProtKB-KW"/>
</dbReference>
<dbReference type="EMBL" id="CAMXCT010000713">
    <property type="protein sequence ID" value="CAI3982417.1"/>
    <property type="molecule type" value="Genomic_DNA"/>
</dbReference>
<dbReference type="Gene3D" id="3.40.50.150">
    <property type="entry name" value="Vaccinia Virus protein VP39"/>
    <property type="match status" value="1"/>
</dbReference>
<dbReference type="EMBL" id="CAMXCT030000713">
    <property type="protein sequence ID" value="CAL4769729.1"/>
    <property type="molecule type" value="Genomic_DNA"/>
</dbReference>
<dbReference type="OrthoDB" id="443219at2759"/>
<dbReference type="Pfam" id="PF00145">
    <property type="entry name" value="DNA_methylase"/>
    <property type="match status" value="1"/>
</dbReference>
<dbReference type="GO" id="GO:0008168">
    <property type="term" value="F:methyltransferase activity"/>
    <property type="evidence" value="ECO:0007669"/>
    <property type="project" value="UniProtKB-KW"/>
</dbReference>
<dbReference type="PANTHER" id="PTHR46098:SF1">
    <property type="entry name" value="TRNA (CYTOSINE(38)-C(5))-METHYLTRANSFERASE"/>
    <property type="match status" value="1"/>
</dbReference>
<proteinExistence type="inferred from homology"/>
<reference evidence="6" key="2">
    <citation type="submission" date="2024-04" db="EMBL/GenBank/DDBJ databases">
        <authorList>
            <person name="Chen Y."/>
            <person name="Shah S."/>
            <person name="Dougan E. K."/>
            <person name="Thang M."/>
            <person name="Chan C."/>
        </authorList>
    </citation>
    <scope>NUCLEOTIDE SEQUENCE [LARGE SCALE GENOMIC DNA]</scope>
</reference>
<dbReference type="InterPro" id="IPR029063">
    <property type="entry name" value="SAM-dependent_MTases_sf"/>
</dbReference>
<dbReference type="PANTHER" id="PTHR46098">
    <property type="entry name" value="TRNA (CYTOSINE(38)-C(5))-METHYLTRANSFERASE"/>
    <property type="match status" value="1"/>
</dbReference>
<gene>
    <name evidence="5" type="ORF">C1SCF055_LOCUS10113</name>
</gene>
<evidence type="ECO:0000256" key="3">
    <source>
        <dbReference type="ARBA" id="ARBA00022691"/>
    </source>
</evidence>
<keyword evidence="8" id="KW-1185">Reference proteome</keyword>
<evidence type="ECO:0000313" key="8">
    <source>
        <dbReference type="Proteomes" id="UP001152797"/>
    </source>
</evidence>
<dbReference type="SUPFAM" id="SSF53335">
    <property type="entry name" value="S-adenosyl-L-methionine-dependent methyltransferases"/>
    <property type="match status" value="1"/>
</dbReference>
<dbReference type="PROSITE" id="PS51679">
    <property type="entry name" value="SAM_MT_C5"/>
    <property type="match status" value="1"/>
</dbReference>
<dbReference type="InterPro" id="IPR050750">
    <property type="entry name" value="C5-MTase"/>
</dbReference>
<comment type="similarity">
    <text evidence="4">Belongs to the class I-like SAM-binding methyltransferase superfamily. C5-methyltransferase family.</text>
</comment>
<evidence type="ECO:0000256" key="2">
    <source>
        <dbReference type="ARBA" id="ARBA00022679"/>
    </source>
</evidence>
<evidence type="ECO:0000256" key="1">
    <source>
        <dbReference type="ARBA" id="ARBA00022603"/>
    </source>
</evidence>
<reference evidence="5" key="1">
    <citation type="submission" date="2022-10" db="EMBL/GenBank/DDBJ databases">
        <authorList>
            <person name="Chen Y."/>
            <person name="Dougan E. K."/>
            <person name="Chan C."/>
            <person name="Rhodes N."/>
            <person name="Thang M."/>
        </authorList>
    </citation>
    <scope>NUCLEOTIDE SEQUENCE</scope>
</reference>
<keyword evidence="1 4" id="KW-0489">Methyltransferase</keyword>
<sequence length="263" mass="28874">MRAWLDSQKVWDVADSLSKMTAISLFSGVGGLELGLSQFFHTLEYVENSPFCTKVLLARMADGCLPSGKVIPDVKDYSPSPEVARNTDAVLAGFPCQGVSQAGCQAGMADERSALVSYVFKTWDKLLPGRRKLLLLENVSALLSRNPGCRGLMNYVIQECNRRGLKLTWCSIRLSNCGLAAGRKRIFLIARAAGVNHFPAGLKEIPFSAWQTPWNPTSTVPMELWLKDELTPEERLRLKSMGNIVVPKQAALGACVLAKMQDV</sequence>
<name>A0A9P1FQ68_9DINO</name>
<evidence type="ECO:0000313" key="5">
    <source>
        <dbReference type="EMBL" id="CAI3982417.1"/>
    </source>
</evidence>
<keyword evidence="3 4" id="KW-0949">S-adenosyl-L-methionine</keyword>
<evidence type="ECO:0000313" key="7">
    <source>
        <dbReference type="EMBL" id="CAL4769729.1"/>
    </source>
</evidence>
<organism evidence="5">
    <name type="scientific">Cladocopium goreaui</name>
    <dbReference type="NCBI Taxonomy" id="2562237"/>
    <lineage>
        <taxon>Eukaryota</taxon>
        <taxon>Sar</taxon>
        <taxon>Alveolata</taxon>
        <taxon>Dinophyceae</taxon>
        <taxon>Suessiales</taxon>
        <taxon>Symbiodiniaceae</taxon>
        <taxon>Cladocopium</taxon>
    </lineage>
</organism>
<accession>A0A9P1FQ68</accession>
<dbReference type="Proteomes" id="UP001152797">
    <property type="component" value="Unassembled WGS sequence"/>
</dbReference>
<protein>
    <submittedName>
        <fullName evidence="7">Modification methylase ScrFIA</fullName>
    </submittedName>
</protein>
<evidence type="ECO:0000256" key="4">
    <source>
        <dbReference type="PROSITE-ProRule" id="PRU01016"/>
    </source>
</evidence>
<dbReference type="AlphaFoldDB" id="A0A9P1FQ68"/>
<evidence type="ECO:0000313" key="6">
    <source>
        <dbReference type="EMBL" id="CAL1135792.1"/>
    </source>
</evidence>
<feature type="active site" evidence="4">
    <location>
        <position position="96"/>
    </location>
</feature>
<comment type="caution">
    <text evidence="5">The sequence shown here is derived from an EMBL/GenBank/DDBJ whole genome shotgun (WGS) entry which is preliminary data.</text>
</comment>
<dbReference type="InterPro" id="IPR001525">
    <property type="entry name" value="C5_MeTfrase"/>
</dbReference>
<dbReference type="EMBL" id="CAMXCT020000713">
    <property type="protein sequence ID" value="CAL1135792.1"/>
    <property type="molecule type" value="Genomic_DNA"/>
</dbReference>